<dbReference type="EMBL" id="CACRXK020006996">
    <property type="protein sequence ID" value="CAB4011007.1"/>
    <property type="molecule type" value="Genomic_DNA"/>
</dbReference>
<comment type="caution">
    <text evidence="1">The sequence shown here is derived from an EMBL/GenBank/DDBJ whole genome shotgun (WGS) entry which is preliminary data.</text>
</comment>
<sequence>FKCFAIFKYSGREYDNFVHLLNFGTRKMSYKGTQAKTRLTSSLNTWCNKFSETADKHAPIKTRRVKCTSKSPWITPELTELMRERDYHQKQAHKTNSEYHWQKFRELRNYINNQIKLAKSNKSATILNDFEFKEVDESFILRELGSLKTNKATGLDQISAKLLKDSSSIIASGLTKIINASFVSQTFPDIWKKARLFPSSNPMTQHLLIITDL</sequence>
<evidence type="ECO:0000313" key="2">
    <source>
        <dbReference type="Proteomes" id="UP001152795"/>
    </source>
</evidence>
<reference evidence="1" key="1">
    <citation type="submission" date="2020-04" db="EMBL/GenBank/DDBJ databases">
        <authorList>
            <person name="Alioto T."/>
            <person name="Alioto T."/>
            <person name="Gomez Garrido J."/>
        </authorList>
    </citation>
    <scope>NUCLEOTIDE SEQUENCE</scope>
    <source>
        <strain evidence="1">A484AB</strain>
    </source>
</reference>
<dbReference type="Proteomes" id="UP001152795">
    <property type="component" value="Unassembled WGS sequence"/>
</dbReference>
<accession>A0A6S7I220</accession>
<evidence type="ECO:0000313" key="1">
    <source>
        <dbReference type="EMBL" id="CAB4011007.1"/>
    </source>
</evidence>
<organism evidence="1 2">
    <name type="scientific">Paramuricea clavata</name>
    <name type="common">Red gorgonian</name>
    <name type="synonym">Violescent sea-whip</name>
    <dbReference type="NCBI Taxonomy" id="317549"/>
    <lineage>
        <taxon>Eukaryota</taxon>
        <taxon>Metazoa</taxon>
        <taxon>Cnidaria</taxon>
        <taxon>Anthozoa</taxon>
        <taxon>Octocorallia</taxon>
        <taxon>Malacalcyonacea</taxon>
        <taxon>Plexauridae</taxon>
        <taxon>Paramuricea</taxon>
    </lineage>
</organism>
<keyword evidence="2" id="KW-1185">Reference proteome</keyword>
<proteinExistence type="predicted"/>
<feature type="non-terminal residue" evidence="1">
    <location>
        <position position="1"/>
    </location>
</feature>
<dbReference type="AlphaFoldDB" id="A0A6S7I220"/>
<name>A0A6S7I220_PARCT</name>
<protein>
    <submittedName>
        <fullName evidence="1">Uncharacterized protein</fullName>
    </submittedName>
</protein>
<gene>
    <name evidence="1" type="ORF">PACLA_8A017702</name>
</gene>